<name>A0A1L9UJ14_ASPBC</name>
<organism evidence="1 2">
    <name type="scientific">Aspergillus brasiliensis (strain CBS 101740 / IMI 381727 / IBT 21946)</name>
    <dbReference type="NCBI Taxonomy" id="767769"/>
    <lineage>
        <taxon>Eukaryota</taxon>
        <taxon>Fungi</taxon>
        <taxon>Dikarya</taxon>
        <taxon>Ascomycota</taxon>
        <taxon>Pezizomycotina</taxon>
        <taxon>Eurotiomycetes</taxon>
        <taxon>Eurotiomycetidae</taxon>
        <taxon>Eurotiales</taxon>
        <taxon>Aspergillaceae</taxon>
        <taxon>Aspergillus</taxon>
        <taxon>Aspergillus subgen. Circumdati</taxon>
    </lineage>
</organism>
<proteinExistence type="predicted"/>
<gene>
    <name evidence="1" type="ORF">ASPBRDRAFT_569868</name>
</gene>
<accession>A0A1L9UJ14</accession>
<reference evidence="2" key="1">
    <citation type="journal article" date="2017" name="Genome Biol.">
        <title>Comparative genomics reveals high biological diversity and specific adaptations in the industrially and medically important fungal genus Aspergillus.</title>
        <authorList>
            <person name="de Vries R.P."/>
            <person name="Riley R."/>
            <person name="Wiebenga A."/>
            <person name="Aguilar-Osorio G."/>
            <person name="Amillis S."/>
            <person name="Uchima C.A."/>
            <person name="Anderluh G."/>
            <person name="Asadollahi M."/>
            <person name="Askin M."/>
            <person name="Barry K."/>
            <person name="Battaglia E."/>
            <person name="Bayram O."/>
            <person name="Benocci T."/>
            <person name="Braus-Stromeyer S.A."/>
            <person name="Caldana C."/>
            <person name="Canovas D."/>
            <person name="Cerqueira G.C."/>
            <person name="Chen F."/>
            <person name="Chen W."/>
            <person name="Choi C."/>
            <person name="Clum A."/>
            <person name="Dos Santos R.A."/>
            <person name="Damasio A.R."/>
            <person name="Diallinas G."/>
            <person name="Emri T."/>
            <person name="Fekete E."/>
            <person name="Flipphi M."/>
            <person name="Freyberg S."/>
            <person name="Gallo A."/>
            <person name="Gournas C."/>
            <person name="Habgood R."/>
            <person name="Hainaut M."/>
            <person name="Harispe M.L."/>
            <person name="Henrissat B."/>
            <person name="Hilden K.S."/>
            <person name="Hope R."/>
            <person name="Hossain A."/>
            <person name="Karabika E."/>
            <person name="Karaffa L."/>
            <person name="Karanyi Z."/>
            <person name="Krasevec N."/>
            <person name="Kuo A."/>
            <person name="Kusch H."/>
            <person name="LaButti K."/>
            <person name="Lagendijk E.L."/>
            <person name="Lapidus A."/>
            <person name="Levasseur A."/>
            <person name="Lindquist E."/>
            <person name="Lipzen A."/>
            <person name="Logrieco A.F."/>
            <person name="MacCabe A."/>
            <person name="Maekelae M.R."/>
            <person name="Malavazi I."/>
            <person name="Melin P."/>
            <person name="Meyer V."/>
            <person name="Mielnichuk N."/>
            <person name="Miskei M."/>
            <person name="Molnar A.P."/>
            <person name="Mule G."/>
            <person name="Ngan C.Y."/>
            <person name="Orejas M."/>
            <person name="Orosz E."/>
            <person name="Ouedraogo J.P."/>
            <person name="Overkamp K.M."/>
            <person name="Park H.-S."/>
            <person name="Perrone G."/>
            <person name="Piumi F."/>
            <person name="Punt P.J."/>
            <person name="Ram A.F."/>
            <person name="Ramon A."/>
            <person name="Rauscher S."/>
            <person name="Record E."/>
            <person name="Riano-Pachon D.M."/>
            <person name="Robert V."/>
            <person name="Roehrig J."/>
            <person name="Ruller R."/>
            <person name="Salamov A."/>
            <person name="Salih N.S."/>
            <person name="Samson R.A."/>
            <person name="Sandor E."/>
            <person name="Sanguinetti M."/>
            <person name="Schuetze T."/>
            <person name="Sepcic K."/>
            <person name="Shelest E."/>
            <person name="Sherlock G."/>
            <person name="Sophianopoulou V."/>
            <person name="Squina F.M."/>
            <person name="Sun H."/>
            <person name="Susca A."/>
            <person name="Todd R.B."/>
            <person name="Tsang A."/>
            <person name="Unkles S.E."/>
            <person name="van de Wiele N."/>
            <person name="van Rossen-Uffink D."/>
            <person name="Oliveira J.V."/>
            <person name="Vesth T.C."/>
            <person name="Visser J."/>
            <person name="Yu J.-H."/>
            <person name="Zhou M."/>
            <person name="Andersen M.R."/>
            <person name="Archer D.B."/>
            <person name="Baker S.E."/>
            <person name="Benoit I."/>
            <person name="Brakhage A.A."/>
            <person name="Braus G.H."/>
            <person name="Fischer R."/>
            <person name="Frisvad J.C."/>
            <person name="Goldman G.H."/>
            <person name="Houbraken J."/>
            <person name="Oakley B."/>
            <person name="Pocsi I."/>
            <person name="Scazzocchio C."/>
            <person name="Seiboth B."/>
            <person name="vanKuyk P.A."/>
            <person name="Wortman J."/>
            <person name="Dyer P.S."/>
            <person name="Grigoriev I.V."/>
        </authorList>
    </citation>
    <scope>NUCLEOTIDE SEQUENCE [LARGE SCALE GENOMIC DNA]</scope>
    <source>
        <strain evidence="2">CBS 101740 / IMI 381727 / IBT 21946</strain>
    </source>
</reference>
<dbReference type="AlphaFoldDB" id="A0A1L9UJ14"/>
<keyword evidence="2" id="KW-1185">Reference proteome</keyword>
<protein>
    <submittedName>
        <fullName evidence="1">Uncharacterized protein</fullName>
    </submittedName>
</protein>
<dbReference type="RefSeq" id="XP_067478848.1">
    <property type="nucleotide sequence ID" value="XM_067627663.1"/>
</dbReference>
<dbReference type="Proteomes" id="UP000184499">
    <property type="component" value="Unassembled WGS sequence"/>
</dbReference>
<dbReference type="EMBL" id="KV878684">
    <property type="protein sequence ID" value="OJJ71600.1"/>
    <property type="molecule type" value="Genomic_DNA"/>
</dbReference>
<dbReference type="VEuPathDB" id="FungiDB:ASPBRDRAFT_569868"/>
<sequence length="225" mass="25444">MESRNFAPSRHLLIGSLGLCCITEYRRGGYQGTSSTGMVMIRETRGTLIAMRVLVTDAVLERILYMALDTPLPYIPSTALSQITSLSKRRTWRQPFPFCMLASHCLMDFTSWLQSASYLPVSALHKPERRKARGQCWRHVRSHQCPNHILYTATVQARVRLYISLHHGWSLNDDHASTVAIKKLYEAALFSNISLLCTSKAFARCDLSVDDALAKLEPQGSEERI</sequence>
<dbReference type="GeneID" id="93580151"/>
<evidence type="ECO:0000313" key="2">
    <source>
        <dbReference type="Proteomes" id="UP000184499"/>
    </source>
</evidence>
<evidence type="ECO:0000313" key="1">
    <source>
        <dbReference type="EMBL" id="OJJ71600.1"/>
    </source>
</evidence>